<accession>A0A7J6KGR1</accession>
<sequence>MARLGGLALARAAPPRPVLCRHVLSLLTLALLSTGSAEPVLALKISSSRFRRSSEPVKTLTGATPDGDFDAPQPGRHRVPPSHGVETARLGGSRGVRENLEESVREEESRENGSDEGLEPQISEEYFRQQADLLLRCEDTGTTFPLHSAADAQTLETIQGQVKAREEEGNGESMSTPALTHLATAYYEEVAAQLRRHKRESIMHKWEAGTSKGDEVQQYVEESELCWKLHPALPSPPKTLIAKGLARMWHRLGNAFKGAFRGVKLAHTKIRNWFQKRLKRKGSGSKNASKVMEFLKRLGAVVQQKVVILAKKIIMQIVRYLPTILLAVNVFFVATSSVAVAASPAAPLAILSLVASIIGLLSFSISKGAELERRAFTQDFSSRLDSDHFQTFGLVWAKLRAEEAVQVDTTAAALTPETHGVKTDRGEASRDSRTTDPSDHQGSWTDINEAFVGAREMADGQTVVAANIDADAQWATAASVPAGEPGAVPPSQAALEEVRRKMKNNLTRQRAPEVFQTGVNEVKATWREKRFAGLGRILLTSLRTFFDLFNFAVSRLLRLFGSAWFFFVDVALRKAIAFFRMLQTFQAVAAFFEKFQSVLRWLFGRGRFFYDFVEPYRNILSFTLTNRVPMSQLANGTLMVSSSSGLVFMGTFLWAISKPLWSWYLTMQGMVDADLLERVRRQLSEDAVAYKSFLLGSEALRPKEGGDAPFVFANVSETKLVEIVFIMNFLDMYKVPNLPDASVLANTSPSQSFLLFQRIRTLDEFRGQLSPVNRALFEETFSALKTWDSTKSLHIAHTLLTRNIQHCALQYGEETFRNEIQTHYREMATKKRLNPKEFSWFVSLTTNKRQAFSSKVFDAIRMYPNSVSNPIHLRRTVKKALAAVTKRPITDKMATWAGALVHHAAVTAMGKEVILQLYKDEYQVVDRASIRVSNVPVDLHPYTEELEATLGELFVFNPSEQGQADQDSEAARERVEKFFLSEDPTGLTSVGTILGDRGQPRSVNCARVQPAVLAFADIREAAVMYRSDVHECNHAATAYFLKKQVDKQFMADVRRGLFNRKPTSCAPLRTSALEALDILADQLAMAETHELPNIALQALELIIEQHPVVASTYYRYVTQVVPEAERRTTEGVFKLIQTLRNFVREHELSRVTAAFLRQASKAHFRTNVRSTMDAPLLARVHKIVSKYRTFSTTAVEEYVYERLGGMAIDLKEDAEKAMWQGVRIHFARDFTETMQSFKDSKERVVIGMPFRQNEVRFQSFPRTIGTILHVTAFMYTQRDEDVSAAMRKVMRSILDKARMTARNLSLPNGSTAGCPICKTVQRLLEHLKNKALSIQDGHNEEETALGILSKIEEAYEKQANSLGTYFRWGEWFPERHKCLSWTEDQIRIVKLALTRAVKPLRMRRAWKGLFSRMTRQWIARKSAEKAVADDLIESISEADLYGIDGFDFRLGLRYAYKPFISANFKKEAAESWAHSEQQIINRDDNTQITTANAGVQDGVEAKTSSDGAASSVDPMKNRGNTEETREASLFYFVYHDIHAQSHLLQLLGKSVPKFPGYLDNVYICNAPAYSVVTLAGVNFTAGANWDVCNLETAISLRCSSLAYFFPHPPLARPSSFVPVPTVFFTRRRHGTDSTGAGTDHPVGDASGSIFCIIMLRPLNRPLWHG</sequence>
<evidence type="ECO:0000313" key="5">
    <source>
        <dbReference type="Proteomes" id="UP000557509"/>
    </source>
</evidence>
<evidence type="ECO:0000256" key="2">
    <source>
        <dbReference type="SAM" id="Phobius"/>
    </source>
</evidence>
<evidence type="ECO:0000256" key="3">
    <source>
        <dbReference type="SAM" id="SignalP"/>
    </source>
</evidence>
<dbReference type="VEuPathDB" id="ToxoDB:TGME49_294240"/>
<feature type="region of interest" description="Disordered" evidence="1">
    <location>
        <begin position="413"/>
        <end position="444"/>
    </location>
</feature>
<keyword evidence="2" id="KW-0472">Membrane</keyword>
<protein>
    <recommendedName>
        <fullName evidence="6">Transmembrane protein</fullName>
    </recommendedName>
</protein>
<feature type="compositionally biased region" description="Basic and acidic residues" evidence="1">
    <location>
        <begin position="419"/>
        <end position="439"/>
    </location>
</feature>
<evidence type="ECO:0000313" key="4">
    <source>
        <dbReference type="EMBL" id="KAF4646144.1"/>
    </source>
</evidence>
<comment type="caution">
    <text evidence="4">The sequence shown here is derived from an EMBL/GenBank/DDBJ whole genome shotgun (WGS) entry which is preliminary data.</text>
</comment>
<feature type="region of interest" description="Disordered" evidence="1">
    <location>
        <begin position="53"/>
        <end position="120"/>
    </location>
</feature>
<proteinExistence type="predicted"/>
<keyword evidence="3" id="KW-0732">Signal</keyword>
<keyword evidence="2" id="KW-1133">Transmembrane helix</keyword>
<dbReference type="Proteomes" id="UP000557509">
    <property type="component" value="Unassembled WGS sequence"/>
</dbReference>
<feature type="region of interest" description="Disordered" evidence="1">
    <location>
        <begin position="1499"/>
        <end position="1519"/>
    </location>
</feature>
<keyword evidence="2" id="KW-0812">Transmembrane</keyword>
<feature type="compositionally biased region" description="Basic and acidic residues" evidence="1">
    <location>
        <begin position="95"/>
        <end position="113"/>
    </location>
</feature>
<evidence type="ECO:0000256" key="1">
    <source>
        <dbReference type="SAM" id="MobiDB-lite"/>
    </source>
</evidence>
<evidence type="ECO:0008006" key="6">
    <source>
        <dbReference type="Google" id="ProtNLM"/>
    </source>
</evidence>
<gene>
    <name evidence="4" type="ORF">TGRH88_019310</name>
</gene>
<feature type="chain" id="PRO_5029691889" description="Transmembrane protein" evidence="3">
    <location>
        <begin position="38"/>
        <end position="1665"/>
    </location>
</feature>
<keyword evidence="5" id="KW-1185">Reference proteome</keyword>
<feature type="transmembrane region" description="Helical" evidence="2">
    <location>
        <begin position="348"/>
        <end position="365"/>
    </location>
</feature>
<dbReference type="EMBL" id="JAAUHK010000185">
    <property type="protein sequence ID" value="KAF4646144.1"/>
    <property type="molecule type" value="Genomic_DNA"/>
</dbReference>
<reference evidence="4 5" key="1">
    <citation type="submission" date="2020-03" db="EMBL/GenBank/DDBJ databases">
        <title>Genome sequence of Toxoplasma gondii RH-88 strain.</title>
        <authorList>
            <person name="Lorenzi H.A."/>
            <person name="Venepally P."/>
            <person name="Rozenberg A."/>
            <person name="Sibley D."/>
        </authorList>
    </citation>
    <scope>NUCLEOTIDE SEQUENCE [LARGE SCALE GENOMIC DNA]</scope>
    <source>
        <strain evidence="4 5">RH-88</strain>
    </source>
</reference>
<organism evidence="4 5">
    <name type="scientific">Toxoplasma gondii</name>
    <dbReference type="NCBI Taxonomy" id="5811"/>
    <lineage>
        <taxon>Eukaryota</taxon>
        <taxon>Sar</taxon>
        <taxon>Alveolata</taxon>
        <taxon>Apicomplexa</taxon>
        <taxon>Conoidasida</taxon>
        <taxon>Coccidia</taxon>
        <taxon>Eucoccidiorida</taxon>
        <taxon>Eimeriorina</taxon>
        <taxon>Sarcocystidae</taxon>
        <taxon>Toxoplasma</taxon>
    </lineage>
</organism>
<feature type="transmembrane region" description="Helical" evidence="2">
    <location>
        <begin position="320"/>
        <end position="342"/>
    </location>
</feature>
<feature type="signal peptide" evidence="3">
    <location>
        <begin position="1"/>
        <end position="37"/>
    </location>
</feature>
<name>A0A7J6KGR1_TOXGO</name>